<dbReference type="InterPro" id="IPR013762">
    <property type="entry name" value="Integrase-like_cat_sf"/>
</dbReference>
<comment type="caution">
    <text evidence="8">The sequence shown here is derived from an EMBL/GenBank/DDBJ whole genome shotgun (WGS) entry which is preliminary data.</text>
</comment>
<dbReference type="Gene3D" id="1.10.443.10">
    <property type="entry name" value="Intergrase catalytic core"/>
    <property type="match status" value="1"/>
</dbReference>
<comment type="similarity">
    <text evidence="1">Belongs to the 'phage' integrase family.</text>
</comment>
<name>A0A6N6W0R6_9BACT</name>
<dbReference type="PANTHER" id="PTHR30349">
    <property type="entry name" value="PHAGE INTEGRASE-RELATED"/>
    <property type="match status" value="1"/>
</dbReference>
<reference evidence="8 9" key="1">
    <citation type="submission" date="2019-10" db="EMBL/GenBank/DDBJ databases">
        <title>New species of Slilvanegrellaceae.</title>
        <authorList>
            <person name="Pitt A."/>
            <person name="Hahn M.W."/>
        </authorList>
    </citation>
    <scope>NUCLEOTIDE SEQUENCE [LARGE SCALE GENOMIC DNA]</scope>
    <source>
        <strain evidence="8 9">SP-Ram-0.45-NSY-1</strain>
    </source>
</reference>
<dbReference type="InterPro" id="IPR010998">
    <property type="entry name" value="Integrase_recombinase_N"/>
</dbReference>
<dbReference type="InterPro" id="IPR004107">
    <property type="entry name" value="Integrase_SAM-like_N"/>
</dbReference>
<proteinExistence type="inferred from homology"/>
<evidence type="ECO:0000313" key="9">
    <source>
        <dbReference type="Proteomes" id="UP000437748"/>
    </source>
</evidence>
<dbReference type="Gene3D" id="1.10.150.130">
    <property type="match status" value="1"/>
</dbReference>
<evidence type="ECO:0000256" key="1">
    <source>
        <dbReference type="ARBA" id="ARBA00008857"/>
    </source>
</evidence>
<dbReference type="InterPro" id="IPR002104">
    <property type="entry name" value="Integrase_catalytic"/>
</dbReference>
<keyword evidence="9" id="KW-1185">Reference proteome</keyword>
<evidence type="ECO:0000259" key="7">
    <source>
        <dbReference type="PROSITE" id="PS51900"/>
    </source>
</evidence>
<feature type="domain" description="Core-binding (CB)" evidence="7">
    <location>
        <begin position="25"/>
        <end position="107"/>
    </location>
</feature>
<keyword evidence="4" id="KW-0233">DNA recombination</keyword>
<accession>A0A6N6W0R6</accession>
<dbReference type="GO" id="GO:0006310">
    <property type="term" value="P:DNA recombination"/>
    <property type="evidence" value="ECO:0007669"/>
    <property type="project" value="UniProtKB-KW"/>
</dbReference>
<dbReference type="InterPro" id="IPR011010">
    <property type="entry name" value="DNA_brk_join_enz"/>
</dbReference>
<dbReference type="Proteomes" id="UP000437748">
    <property type="component" value="Unassembled WGS sequence"/>
</dbReference>
<dbReference type="InterPro" id="IPR050090">
    <property type="entry name" value="Tyrosine_recombinase_XerCD"/>
</dbReference>
<keyword evidence="3 5" id="KW-0238">DNA-binding</keyword>
<organism evidence="8 9">
    <name type="scientific">Silvanigrella paludirubra</name>
    <dbReference type="NCBI Taxonomy" id="2499159"/>
    <lineage>
        <taxon>Bacteria</taxon>
        <taxon>Pseudomonadati</taxon>
        <taxon>Bdellovibrionota</taxon>
        <taxon>Oligoflexia</taxon>
        <taxon>Silvanigrellales</taxon>
        <taxon>Silvanigrellaceae</taxon>
        <taxon>Silvanigrella</taxon>
    </lineage>
</organism>
<evidence type="ECO:0000256" key="2">
    <source>
        <dbReference type="ARBA" id="ARBA00022908"/>
    </source>
</evidence>
<dbReference type="GO" id="GO:0003677">
    <property type="term" value="F:DNA binding"/>
    <property type="evidence" value="ECO:0007669"/>
    <property type="project" value="UniProtKB-UniRule"/>
</dbReference>
<gene>
    <name evidence="8" type="ORF">GCL60_03120</name>
</gene>
<evidence type="ECO:0000256" key="5">
    <source>
        <dbReference type="PROSITE-ProRule" id="PRU01248"/>
    </source>
</evidence>
<keyword evidence="2" id="KW-0229">DNA integration</keyword>
<dbReference type="RefSeq" id="WP_153418461.1">
    <property type="nucleotide sequence ID" value="NZ_WFLM01000001.1"/>
</dbReference>
<dbReference type="PANTHER" id="PTHR30349:SF41">
    <property type="entry name" value="INTEGRASE_RECOMBINASE PROTEIN MJ0367-RELATED"/>
    <property type="match status" value="1"/>
</dbReference>
<dbReference type="Pfam" id="PF02899">
    <property type="entry name" value="Phage_int_SAM_1"/>
    <property type="match status" value="1"/>
</dbReference>
<dbReference type="CDD" id="cd00397">
    <property type="entry name" value="DNA_BRE_C"/>
    <property type="match status" value="1"/>
</dbReference>
<feature type="domain" description="Tyr recombinase" evidence="6">
    <location>
        <begin position="129"/>
        <end position="326"/>
    </location>
</feature>
<dbReference type="PROSITE" id="PS51900">
    <property type="entry name" value="CB"/>
    <property type="match status" value="1"/>
</dbReference>
<protein>
    <submittedName>
        <fullName evidence="8">Tyrosine-type recombinase/integrase</fullName>
    </submittedName>
</protein>
<dbReference type="GO" id="GO:0015074">
    <property type="term" value="P:DNA integration"/>
    <property type="evidence" value="ECO:0007669"/>
    <property type="project" value="UniProtKB-KW"/>
</dbReference>
<dbReference type="OrthoDB" id="283809at2"/>
<dbReference type="Pfam" id="PF00589">
    <property type="entry name" value="Phage_integrase"/>
    <property type="match status" value="1"/>
</dbReference>
<dbReference type="InterPro" id="IPR044068">
    <property type="entry name" value="CB"/>
</dbReference>
<dbReference type="EMBL" id="WFLM01000001">
    <property type="protein sequence ID" value="KAB8040938.1"/>
    <property type="molecule type" value="Genomic_DNA"/>
</dbReference>
<evidence type="ECO:0000256" key="3">
    <source>
        <dbReference type="ARBA" id="ARBA00023125"/>
    </source>
</evidence>
<dbReference type="SUPFAM" id="SSF56349">
    <property type="entry name" value="DNA breaking-rejoining enzymes"/>
    <property type="match status" value="1"/>
</dbReference>
<dbReference type="AlphaFoldDB" id="A0A6N6W0R6"/>
<evidence type="ECO:0000259" key="6">
    <source>
        <dbReference type="PROSITE" id="PS51898"/>
    </source>
</evidence>
<dbReference type="PROSITE" id="PS51898">
    <property type="entry name" value="TYR_RECOMBINASE"/>
    <property type="match status" value="1"/>
</dbReference>
<evidence type="ECO:0000313" key="8">
    <source>
        <dbReference type="EMBL" id="KAB8040938.1"/>
    </source>
</evidence>
<evidence type="ECO:0000256" key="4">
    <source>
        <dbReference type="ARBA" id="ARBA00023172"/>
    </source>
</evidence>
<sequence length="332" mass="38648">MQNENFNRAISNKNIILTKEEYIGKEIIDIFNWFIHSFKSENTQQSYTRDLEEFFLFTFKTLKIKITSLKQITERLVILWKESLNNFSISSVARKLSSLSSFLTYARKRGLLEYNILELIKKPKIDKKGKTNTLNQEEVLKLLEFSKKQFQISKCKKSRTYNVWRLRYTVMYTLFTVGLRAEELCELKINSLEKVGANWRLHMVTKGNVTHSPIIHPNTALVLMDYKNEFRADAEGDDYFFIRSQMSKNLTKLSRSSVFDMVKISVKESRVFKDVSPHSFRATLATLLHNQGVPIVQIQGLLNHKLISTTSIYLKKSSELAESATQKIGFLE</sequence>